<evidence type="ECO:0000313" key="3">
    <source>
        <dbReference type="Proteomes" id="UP000247591"/>
    </source>
</evidence>
<feature type="compositionally biased region" description="Polar residues" evidence="1">
    <location>
        <begin position="1"/>
        <end position="10"/>
    </location>
</feature>
<dbReference type="AlphaFoldDB" id="A0A318RIN7"/>
<sequence length="56" mass="6674">MTSVHETPQRPQGDRRPENPVPQYQPARVRADVEWPDPSPLDQWWKKVMTLDHRDV</sequence>
<dbReference type="RefSeq" id="WP_158539952.1">
    <property type="nucleotide sequence ID" value="NZ_QJSP01000006.1"/>
</dbReference>
<dbReference type="OrthoDB" id="4477171at2"/>
<dbReference type="Proteomes" id="UP000247591">
    <property type="component" value="Unassembled WGS sequence"/>
</dbReference>
<proteinExistence type="predicted"/>
<gene>
    <name evidence="2" type="ORF">DFR67_10695</name>
</gene>
<evidence type="ECO:0000256" key="1">
    <source>
        <dbReference type="SAM" id="MobiDB-lite"/>
    </source>
</evidence>
<feature type="region of interest" description="Disordered" evidence="1">
    <location>
        <begin position="1"/>
        <end position="39"/>
    </location>
</feature>
<keyword evidence="3" id="KW-1185">Reference proteome</keyword>
<protein>
    <submittedName>
        <fullName evidence="2">Uncharacterized protein</fullName>
    </submittedName>
</protein>
<reference evidence="2 3" key="1">
    <citation type="submission" date="2018-06" db="EMBL/GenBank/DDBJ databases">
        <title>Genomic Encyclopedia of Type Strains, Phase IV (KMG-IV): sequencing the most valuable type-strain genomes for metagenomic binning, comparative biology and taxonomic classification.</title>
        <authorList>
            <person name="Goeker M."/>
        </authorList>
    </citation>
    <scope>NUCLEOTIDE SEQUENCE [LARGE SCALE GENOMIC DNA]</scope>
    <source>
        <strain evidence="2 3">DSM 45521</strain>
    </source>
</reference>
<accession>A0A318RIN7</accession>
<comment type="caution">
    <text evidence="2">The sequence shown here is derived from an EMBL/GenBank/DDBJ whole genome shotgun (WGS) entry which is preliminary data.</text>
</comment>
<evidence type="ECO:0000313" key="2">
    <source>
        <dbReference type="EMBL" id="PYE17392.1"/>
    </source>
</evidence>
<name>A0A318RIN7_WILLI</name>
<organism evidence="2 3">
    <name type="scientific">Williamsia limnetica</name>
    <dbReference type="NCBI Taxonomy" id="882452"/>
    <lineage>
        <taxon>Bacteria</taxon>
        <taxon>Bacillati</taxon>
        <taxon>Actinomycetota</taxon>
        <taxon>Actinomycetes</taxon>
        <taxon>Mycobacteriales</taxon>
        <taxon>Nocardiaceae</taxon>
        <taxon>Williamsia</taxon>
    </lineage>
</organism>
<dbReference type="EMBL" id="QJSP01000006">
    <property type="protein sequence ID" value="PYE17392.1"/>
    <property type="molecule type" value="Genomic_DNA"/>
</dbReference>